<feature type="transmembrane region" description="Helical" evidence="1">
    <location>
        <begin position="111"/>
        <end position="131"/>
    </location>
</feature>
<evidence type="ECO:0008006" key="4">
    <source>
        <dbReference type="Google" id="ProtNLM"/>
    </source>
</evidence>
<sequence>MIRSFGKAKRAIRGDDDDGDVRASCDAVTLLALERTFYSSLNFLGVMTLTGVGLTAVGRGGKVPIAFGAIIYGSCILAAIELAVLHRRRVDACRRVDFDGDLRVDDSRSIVVLYAALVLFTCSVDLVYAIVHPLLDRTQAVSVHS</sequence>
<keyword evidence="3" id="KW-1185">Reference proteome</keyword>
<dbReference type="KEGG" id="olu:OSTLU_16239"/>
<dbReference type="Proteomes" id="UP000001568">
    <property type="component" value="Chromosome 7"/>
</dbReference>
<proteinExistence type="predicted"/>
<name>A4S0K4_OSTLU</name>
<dbReference type="EMBL" id="CP000587">
    <property type="protein sequence ID" value="ABO97287.1"/>
    <property type="molecule type" value="Genomic_DNA"/>
</dbReference>
<dbReference type="AlphaFoldDB" id="A4S0K4"/>
<organism evidence="2 3">
    <name type="scientific">Ostreococcus lucimarinus (strain CCE9901)</name>
    <dbReference type="NCBI Taxonomy" id="436017"/>
    <lineage>
        <taxon>Eukaryota</taxon>
        <taxon>Viridiplantae</taxon>
        <taxon>Chlorophyta</taxon>
        <taxon>Mamiellophyceae</taxon>
        <taxon>Mamiellales</taxon>
        <taxon>Bathycoccaceae</taxon>
        <taxon>Ostreococcus</taxon>
    </lineage>
</organism>
<reference evidence="2 3" key="1">
    <citation type="journal article" date="2007" name="Proc. Natl. Acad. Sci. U.S.A.">
        <title>The tiny eukaryote Ostreococcus provides genomic insights into the paradox of plankton speciation.</title>
        <authorList>
            <person name="Palenik B."/>
            <person name="Grimwood J."/>
            <person name="Aerts A."/>
            <person name="Rouze P."/>
            <person name="Salamov A."/>
            <person name="Putnam N."/>
            <person name="Dupont C."/>
            <person name="Jorgensen R."/>
            <person name="Derelle E."/>
            <person name="Rombauts S."/>
            <person name="Zhou K."/>
            <person name="Otillar R."/>
            <person name="Merchant S.S."/>
            <person name="Podell S."/>
            <person name="Gaasterland T."/>
            <person name="Napoli C."/>
            <person name="Gendler K."/>
            <person name="Manuell A."/>
            <person name="Tai V."/>
            <person name="Vallon O."/>
            <person name="Piganeau G."/>
            <person name="Jancek S."/>
            <person name="Heijde M."/>
            <person name="Jabbari K."/>
            <person name="Bowler C."/>
            <person name="Lohr M."/>
            <person name="Robbens S."/>
            <person name="Werner G."/>
            <person name="Dubchak I."/>
            <person name="Pazour G.J."/>
            <person name="Ren Q."/>
            <person name="Paulsen I."/>
            <person name="Delwiche C."/>
            <person name="Schmutz J."/>
            <person name="Rokhsar D."/>
            <person name="Van de Peer Y."/>
            <person name="Moreau H."/>
            <person name="Grigoriev I.V."/>
        </authorList>
    </citation>
    <scope>NUCLEOTIDE SEQUENCE [LARGE SCALE GENOMIC DNA]</scope>
    <source>
        <strain evidence="2 3">CCE9901</strain>
    </source>
</reference>
<dbReference type="HOGENOM" id="CLU_1790151_0_0_1"/>
<feature type="transmembrane region" description="Helical" evidence="1">
    <location>
        <begin position="37"/>
        <end position="57"/>
    </location>
</feature>
<keyword evidence="1" id="KW-1133">Transmembrane helix</keyword>
<dbReference type="Gramene" id="ABO97287">
    <property type="protein sequence ID" value="ABO97287"/>
    <property type="gene ID" value="OSTLU_16239"/>
</dbReference>
<evidence type="ECO:0000313" key="3">
    <source>
        <dbReference type="Proteomes" id="UP000001568"/>
    </source>
</evidence>
<gene>
    <name evidence="2" type="ORF">OSTLU_16239</name>
</gene>
<protein>
    <recommendedName>
        <fullName evidence="4">DUF202 domain-containing protein</fullName>
    </recommendedName>
</protein>
<evidence type="ECO:0000256" key="1">
    <source>
        <dbReference type="SAM" id="Phobius"/>
    </source>
</evidence>
<evidence type="ECO:0000313" key="2">
    <source>
        <dbReference type="EMBL" id="ABO97287.1"/>
    </source>
</evidence>
<dbReference type="RefSeq" id="XP_001418994.1">
    <property type="nucleotide sequence ID" value="XM_001418957.1"/>
</dbReference>
<keyword evidence="1" id="KW-0472">Membrane</keyword>
<feature type="transmembrane region" description="Helical" evidence="1">
    <location>
        <begin position="63"/>
        <end position="85"/>
    </location>
</feature>
<keyword evidence="1" id="KW-0812">Transmembrane</keyword>
<dbReference type="GeneID" id="5002834"/>
<accession>A4S0K4</accession>